<feature type="signal peptide" evidence="1">
    <location>
        <begin position="1"/>
        <end position="24"/>
    </location>
</feature>
<feature type="chain" id="PRO_5039107436" evidence="1">
    <location>
        <begin position="25"/>
        <end position="212"/>
    </location>
</feature>
<dbReference type="AlphaFoldDB" id="A0A7W5A6S7"/>
<accession>A0A7W5A6S7</accession>
<evidence type="ECO:0000313" key="3">
    <source>
        <dbReference type="Proteomes" id="UP000577707"/>
    </source>
</evidence>
<comment type="caution">
    <text evidence="2">The sequence shown here is derived from an EMBL/GenBank/DDBJ whole genome shotgun (WGS) entry which is preliminary data.</text>
</comment>
<reference evidence="2 3" key="1">
    <citation type="submission" date="2020-08" db="EMBL/GenBank/DDBJ databases">
        <title>Genomic Encyclopedia of Type Strains, Phase III (KMG-III): the genomes of soil and plant-associated and newly described type strains.</title>
        <authorList>
            <person name="Whitman W."/>
        </authorList>
    </citation>
    <scope>NUCLEOTIDE SEQUENCE [LARGE SCALE GENOMIC DNA]</scope>
    <source>
        <strain evidence="2 3">CECT 3302</strain>
    </source>
</reference>
<dbReference type="PROSITE" id="PS51257">
    <property type="entry name" value="PROKAR_LIPOPROTEIN"/>
    <property type="match status" value="1"/>
</dbReference>
<name>A0A7W5A6S7_9ACTN</name>
<evidence type="ECO:0000313" key="2">
    <source>
        <dbReference type="EMBL" id="MBB3090736.1"/>
    </source>
</evidence>
<dbReference type="Proteomes" id="UP000577707">
    <property type="component" value="Unassembled WGS sequence"/>
</dbReference>
<dbReference type="EMBL" id="JACHXG010000007">
    <property type="protein sequence ID" value="MBB3090736.1"/>
    <property type="molecule type" value="Genomic_DNA"/>
</dbReference>
<sequence>MGRARALSRVMGAAVLVAAGAALAGCSDLASDERPTGEAPAPDAEFEVSVEPTASQVTVHYTLTNRTDRPLRVIDKPAVAAGAGVRYRNDVAYATGDGEGGVMLSQALFGMPDVDVEFESIPRVGITDLAAGETLEADVVVPRPIAWNHPWGDLGEDEIELPEDPESIRFCLGVVSPPFPEAMLAEAEDDGVTTVTHASADQHLFCSDPATL</sequence>
<protein>
    <submittedName>
        <fullName evidence="2">Uncharacterized protein</fullName>
    </submittedName>
</protein>
<dbReference type="RefSeq" id="WP_183547989.1">
    <property type="nucleotide sequence ID" value="NZ_BMQT01000005.1"/>
</dbReference>
<organism evidence="2 3">
    <name type="scientific">Nocardioides albus</name>
    <dbReference type="NCBI Taxonomy" id="1841"/>
    <lineage>
        <taxon>Bacteria</taxon>
        <taxon>Bacillati</taxon>
        <taxon>Actinomycetota</taxon>
        <taxon>Actinomycetes</taxon>
        <taxon>Propionibacteriales</taxon>
        <taxon>Nocardioidaceae</taxon>
        <taxon>Nocardioides</taxon>
    </lineage>
</organism>
<proteinExistence type="predicted"/>
<keyword evidence="1" id="KW-0732">Signal</keyword>
<keyword evidence="3" id="KW-1185">Reference proteome</keyword>
<gene>
    <name evidence="2" type="ORF">FHS12_003694</name>
</gene>
<evidence type="ECO:0000256" key="1">
    <source>
        <dbReference type="SAM" id="SignalP"/>
    </source>
</evidence>